<evidence type="ECO:0000256" key="1">
    <source>
        <dbReference type="ARBA" id="ARBA00004141"/>
    </source>
</evidence>
<protein>
    <submittedName>
        <fullName evidence="7">EOG090X0BKO</fullName>
    </submittedName>
</protein>
<evidence type="ECO:0000256" key="5">
    <source>
        <dbReference type="ARBA" id="ARBA00093776"/>
    </source>
</evidence>
<comment type="similarity">
    <text evidence="5">Belongs to the TMEM179 family.</text>
</comment>
<dbReference type="PANTHER" id="PTHR31872:SF4">
    <property type="entry name" value="TRANSMEMBRANE PROTEIN 179"/>
    <property type="match status" value="1"/>
</dbReference>
<feature type="transmembrane region" description="Helical" evidence="6">
    <location>
        <begin position="99"/>
        <end position="123"/>
    </location>
</feature>
<accession>A0A9N6WXP1</accession>
<reference evidence="7" key="1">
    <citation type="submission" date="2021-04" db="EMBL/GenBank/DDBJ databases">
        <authorList>
            <person name="Cornetti L."/>
        </authorList>
    </citation>
    <scope>NUCLEOTIDE SEQUENCE</scope>
</reference>
<evidence type="ECO:0000313" key="7">
    <source>
        <dbReference type="EMBL" id="CAG4642737.1"/>
    </source>
</evidence>
<dbReference type="PANTHER" id="PTHR31872">
    <property type="entry name" value="TRANSMEMBRANE PROTEIN 179"/>
    <property type="match status" value="1"/>
</dbReference>
<keyword evidence="2 6" id="KW-0812">Transmembrane</keyword>
<dbReference type="InterPro" id="IPR029673">
    <property type="entry name" value="TMEM179"/>
</dbReference>
<evidence type="ECO:0000256" key="6">
    <source>
        <dbReference type="SAM" id="Phobius"/>
    </source>
</evidence>
<evidence type="ECO:0000256" key="2">
    <source>
        <dbReference type="ARBA" id="ARBA00022692"/>
    </source>
</evidence>
<evidence type="ECO:0000256" key="4">
    <source>
        <dbReference type="ARBA" id="ARBA00023136"/>
    </source>
</evidence>
<proteinExistence type="inferred from homology"/>
<name>A0A9N6WXP1_9CRUS</name>
<dbReference type="Pfam" id="PF26158">
    <property type="entry name" value="Claudin_TMEM179-179B"/>
    <property type="match status" value="1"/>
</dbReference>
<feature type="transmembrane region" description="Helical" evidence="6">
    <location>
        <begin position="54"/>
        <end position="78"/>
    </location>
</feature>
<feature type="transmembrane region" description="Helical" evidence="6">
    <location>
        <begin position="165"/>
        <end position="185"/>
    </location>
</feature>
<comment type="subcellular location">
    <subcellularLocation>
        <location evidence="1">Membrane</location>
        <topology evidence="1">Multi-pass membrane protein</topology>
    </subcellularLocation>
</comment>
<keyword evidence="4 6" id="KW-0472">Membrane</keyword>
<keyword evidence="3 6" id="KW-1133">Transmembrane helix</keyword>
<organism evidence="7">
    <name type="scientific">Evadne anonyx</name>
    <dbReference type="NCBI Taxonomy" id="141404"/>
    <lineage>
        <taxon>Eukaryota</taxon>
        <taxon>Metazoa</taxon>
        <taxon>Ecdysozoa</taxon>
        <taxon>Arthropoda</taxon>
        <taxon>Crustacea</taxon>
        <taxon>Branchiopoda</taxon>
        <taxon>Diplostraca</taxon>
        <taxon>Cladocera</taxon>
        <taxon>Onychopoda</taxon>
        <taxon>Podonidae</taxon>
        <taxon>Evadne</taxon>
    </lineage>
</organism>
<dbReference type="AlphaFoldDB" id="A0A9N6WXP1"/>
<dbReference type="EMBL" id="OC986082">
    <property type="protein sequence ID" value="CAG4642737.1"/>
    <property type="molecule type" value="Genomic_DNA"/>
</dbReference>
<dbReference type="InterPro" id="IPR059010">
    <property type="entry name" value="TMEM179-179B"/>
</dbReference>
<evidence type="ECO:0000256" key="3">
    <source>
        <dbReference type="ARBA" id="ARBA00022989"/>
    </source>
</evidence>
<sequence length="222" mass="24818">MNVLLVIQLTVYILALVLALCISVPVIIHQRDFRGHCLLFSRGTWRATDGQFVITWASNGYCIFVSVCGIILLLACFFQLNRLGRLLYRGADSTFLSAFVDAVGSAFLCFLSLTAALIITLGFGTWCGDIMQRFEECSYAEAEHINKDDDINTSGFYLMLGTAQFGAWASWACWVGLAVCALLKLCRYHQQENIRVSMAKERRRLLTDGLPCQSMSEECILP</sequence>
<gene>
    <name evidence="7" type="primary">EOG090X0BKO</name>
</gene>